<reference evidence="8" key="3">
    <citation type="submission" date="2022-01" db="UniProtKB">
        <authorList>
            <consortium name="EnsemblPlants"/>
        </authorList>
    </citation>
    <scope>IDENTIFICATION</scope>
    <source>
        <strain evidence="8">subsp. vulgare</strain>
    </source>
</reference>
<comment type="cofactor">
    <cofactor evidence="6">
        <name>Zn(2+)</name>
        <dbReference type="ChEBI" id="CHEBI:29105"/>
    </cofactor>
    <text evidence="6">Binds 1 zinc ion per subunit.</text>
</comment>
<dbReference type="EnsemblPlants" id="HORVU.MOREX.r3.2HG0198580.1">
    <property type="protein sequence ID" value="HORVU.MOREX.r3.2HG0198580.1"/>
    <property type="gene ID" value="HORVU.MOREX.r3.2HG0198580"/>
</dbReference>
<reference evidence="8" key="2">
    <citation type="submission" date="2020-10" db="EMBL/GenBank/DDBJ databases">
        <authorList>
            <person name="Scholz U."/>
            <person name="Mascher M."/>
            <person name="Fiebig A."/>
        </authorList>
    </citation>
    <scope>NUCLEOTIDE SEQUENCE [LARGE SCALE GENOMIC DNA]</scope>
    <source>
        <strain evidence="8">cv. Morex</strain>
    </source>
</reference>
<dbReference type="GO" id="GO:0006508">
    <property type="term" value="P:proteolysis"/>
    <property type="evidence" value="ECO:0007669"/>
    <property type="project" value="UniProtKB-KW"/>
</dbReference>
<keyword evidence="9" id="KW-1185">Reference proteome</keyword>
<evidence type="ECO:0000256" key="2">
    <source>
        <dbReference type="ARBA" id="ARBA00022723"/>
    </source>
</evidence>
<dbReference type="InterPro" id="IPR051156">
    <property type="entry name" value="Mito/Outer_Membr_Metalloprot"/>
</dbReference>
<dbReference type="GO" id="GO:0046872">
    <property type="term" value="F:metal ion binding"/>
    <property type="evidence" value="ECO:0007669"/>
    <property type="project" value="UniProtKB-KW"/>
</dbReference>
<organism evidence="8 9">
    <name type="scientific">Hordeum vulgare subsp. vulgare</name>
    <name type="common">Domesticated barley</name>
    <dbReference type="NCBI Taxonomy" id="112509"/>
    <lineage>
        <taxon>Eukaryota</taxon>
        <taxon>Viridiplantae</taxon>
        <taxon>Streptophyta</taxon>
        <taxon>Embryophyta</taxon>
        <taxon>Tracheophyta</taxon>
        <taxon>Spermatophyta</taxon>
        <taxon>Magnoliopsida</taxon>
        <taxon>Liliopsida</taxon>
        <taxon>Poales</taxon>
        <taxon>Poaceae</taxon>
        <taxon>BOP clade</taxon>
        <taxon>Pooideae</taxon>
        <taxon>Triticodae</taxon>
        <taxon>Triticeae</taxon>
        <taxon>Hordeinae</taxon>
        <taxon>Hordeum</taxon>
    </lineage>
</organism>
<evidence type="ECO:0000313" key="8">
    <source>
        <dbReference type="EnsemblPlants" id="HORVU.MOREX.r3.2HG0198580.1"/>
    </source>
</evidence>
<keyword evidence="2" id="KW-0479">Metal-binding</keyword>
<dbReference type="InterPro" id="IPR001915">
    <property type="entry name" value="Peptidase_M48"/>
</dbReference>
<evidence type="ECO:0000256" key="4">
    <source>
        <dbReference type="ARBA" id="ARBA00022833"/>
    </source>
</evidence>
<keyword evidence="1 6" id="KW-0645">Protease</keyword>
<keyword evidence="3 6" id="KW-0378">Hydrolase</keyword>
<keyword evidence="4 6" id="KW-0862">Zinc</keyword>
<proteinExistence type="inferred from homology"/>
<dbReference type="Proteomes" id="UP000011116">
    <property type="component" value="Chromosome 2H"/>
</dbReference>
<dbReference type="CDD" id="cd07331">
    <property type="entry name" value="M48C_Oma1_like"/>
    <property type="match status" value="1"/>
</dbReference>
<evidence type="ECO:0000313" key="9">
    <source>
        <dbReference type="Proteomes" id="UP000011116"/>
    </source>
</evidence>
<feature type="domain" description="Peptidase M48" evidence="7">
    <location>
        <begin position="10"/>
        <end position="72"/>
    </location>
</feature>
<evidence type="ECO:0000256" key="1">
    <source>
        <dbReference type="ARBA" id="ARBA00022670"/>
    </source>
</evidence>
<name>A0A8I7B3Y8_HORVV</name>
<comment type="similarity">
    <text evidence="6">Belongs to the peptidase M48 family.</text>
</comment>
<sequence length="175" mass="19783">MVTCLDWIDHLNWEVIVIEDKFKKAACFAGGGKIIVYTGLLDHFSTDAEVATVIAHEVGHVIARHSIEMIKIFTLCFPTRLLVTPLLQRHELEADYIGMLLLAAAGFDPHAAPLLFEKLERIKGQSVLTKLLCFFQLKAHPSRRRRAWLLSQPKVMEEAMKLYREATSDDGPDKA</sequence>
<accession>A0A8I7B3Y8</accession>
<dbReference type="SMR" id="A0A8I7B3Y8"/>
<keyword evidence="5 6" id="KW-0482">Metalloprotease</keyword>
<protein>
    <recommendedName>
        <fullName evidence="7">Peptidase M48 domain-containing protein</fullName>
    </recommendedName>
</protein>
<dbReference type="GO" id="GO:0004222">
    <property type="term" value="F:metalloendopeptidase activity"/>
    <property type="evidence" value="ECO:0007669"/>
    <property type="project" value="InterPro"/>
</dbReference>
<dbReference type="PANTHER" id="PTHR22726">
    <property type="entry name" value="METALLOENDOPEPTIDASE OMA1"/>
    <property type="match status" value="1"/>
</dbReference>
<evidence type="ECO:0000256" key="3">
    <source>
        <dbReference type="ARBA" id="ARBA00022801"/>
    </source>
</evidence>
<dbReference type="Gramene" id="HORVU.MOREX.r3.2HG0198580.1">
    <property type="protein sequence ID" value="HORVU.MOREX.r3.2HG0198580.1"/>
    <property type="gene ID" value="HORVU.MOREX.r3.2HG0198580"/>
</dbReference>
<dbReference type="Gene3D" id="3.30.2010.10">
    <property type="entry name" value="Metalloproteases ('zincins'), catalytic domain"/>
    <property type="match status" value="1"/>
</dbReference>
<dbReference type="AlphaFoldDB" id="A0A8I7B3Y8"/>
<evidence type="ECO:0000259" key="7">
    <source>
        <dbReference type="Pfam" id="PF01435"/>
    </source>
</evidence>
<dbReference type="PANTHER" id="PTHR22726:SF1">
    <property type="entry name" value="METALLOENDOPEPTIDASE OMA1, MITOCHONDRIAL"/>
    <property type="match status" value="1"/>
</dbReference>
<evidence type="ECO:0000256" key="5">
    <source>
        <dbReference type="ARBA" id="ARBA00023049"/>
    </source>
</evidence>
<reference evidence="9" key="1">
    <citation type="journal article" date="2012" name="Nature">
        <title>A physical, genetic and functional sequence assembly of the barley genome.</title>
        <authorList>
            <consortium name="The International Barley Genome Sequencing Consortium"/>
            <person name="Mayer K.F."/>
            <person name="Waugh R."/>
            <person name="Brown J.W."/>
            <person name="Schulman A."/>
            <person name="Langridge P."/>
            <person name="Platzer M."/>
            <person name="Fincher G.B."/>
            <person name="Muehlbauer G.J."/>
            <person name="Sato K."/>
            <person name="Close T.J."/>
            <person name="Wise R.P."/>
            <person name="Stein N."/>
        </authorList>
    </citation>
    <scope>NUCLEOTIDE SEQUENCE [LARGE SCALE GENOMIC DNA]</scope>
    <source>
        <strain evidence="9">cv. Morex</strain>
    </source>
</reference>
<evidence type="ECO:0000256" key="6">
    <source>
        <dbReference type="RuleBase" id="RU003983"/>
    </source>
</evidence>
<dbReference type="Pfam" id="PF01435">
    <property type="entry name" value="Peptidase_M48"/>
    <property type="match status" value="1"/>
</dbReference>